<reference evidence="1" key="1">
    <citation type="submission" date="2018-02" db="EMBL/GenBank/DDBJ databases">
        <title>Rhizophora mucronata_Transcriptome.</title>
        <authorList>
            <person name="Meera S.P."/>
            <person name="Sreeshan A."/>
            <person name="Augustine A."/>
        </authorList>
    </citation>
    <scope>NUCLEOTIDE SEQUENCE</scope>
    <source>
        <tissue evidence="1">Leaf</tissue>
    </source>
</reference>
<name>A0A2P2N5B4_RHIMU</name>
<protein>
    <submittedName>
        <fullName evidence="1">Uncharacterized protein</fullName>
    </submittedName>
</protein>
<organism evidence="1">
    <name type="scientific">Rhizophora mucronata</name>
    <name type="common">Asiatic mangrove</name>
    <dbReference type="NCBI Taxonomy" id="61149"/>
    <lineage>
        <taxon>Eukaryota</taxon>
        <taxon>Viridiplantae</taxon>
        <taxon>Streptophyta</taxon>
        <taxon>Embryophyta</taxon>
        <taxon>Tracheophyta</taxon>
        <taxon>Spermatophyta</taxon>
        <taxon>Magnoliopsida</taxon>
        <taxon>eudicotyledons</taxon>
        <taxon>Gunneridae</taxon>
        <taxon>Pentapetalae</taxon>
        <taxon>rosids</taxon>
        <taxon>fabids</taxon>
        <taxon>Malpighiales</taxon>
        <taxon>Rhizophoraceae</taxon>
        <taxon>Rhizophora</taxon>
    </lineage>
</organism>
<dbReference type="EMBL" id="GGEC01057207">
    <property type="protein sequence ID" value="MBX37691.1"/>
    <property type="molecule type" value="Transcribed_RNA"/>
</dbReference>
<evidence type="ECO:0000313" key="1">
    <source>
        <dbReference type="EMBL" id="MBX37691.1"/>
    </source>
</evidence>
<proteinExistence type="predicted"/>
<accession>A0A2P2N5B4</accession>
<sequence length="39" mass="4676">MQELIDYHNQMPILNSSANLSSNHSHNLRFSRIFYLQQK</sequence>
<dbReference type="AlphaFoldDB" id="A0A2P2N5B4"/>